<dbReference type="Pfam" id="PF13635">
    <property type="entry name" value="DUF4143"/>
    <property type="match status" value="1"/>
</dbReference>
<name>A0A1F7F6Y2_UNCRA</name>
<evidence type="ECO:0008006" key="5">
    <source>
        <dbReference type="Google" id="ProtNLM"/>
    </source>
</evidence>
<dbReference type="PANTHER" id="PTHR33295:SF7">
    <property type="entry name" value="ATPASE"/>
    <property type="match status" value="1"/>
</dbReference>
<dbReference type="PANTHER" id="PTHR33295">
    <property type="entry name" value="ATPASE"/>
    <property type="match status" value="1"/>
</dbReference>
<dbReference type="InterPro" id="IPR025420">
    <property type="entry name" value="DUF4143"/>
</dbReference>
<dbReference type="Pfam" id="PF13173">
    <property type="entry name" value="AAA_14"/>
    <property type="match status" value="1"/>
</dbReference>
<dbReference type="InterPro" id="IPR027417">
    <property type="entry name" value="P-loop_NTPase"/>
</dbReference>
<reference evidence="3 4" key="1">
    <citation type="journal article" date="2016" name="Nat. Commun.">
        <title>Thousands of microbial genomes shed light on interconnected biogeochemical processes in an aquifer system.</title>
        <authorList>
            <person name="Anantharaman K."/>
            <person name="Brown C.T."/>
            <person name="Hug L.A."/>
            <person name="Sharon I."/>
            <person name="Castelle C.J."/>
            <person name="Probst A.J."/>
            <person name="Thomas B.C."/>
            <person name="Singh A."/>
            <person name="Wilkins M.J."/>
            <person name="Karaoz U."/>
            <person name="Brodie E.L."/>
            <person name="Williams K.H."/>
            <person name="Hubbard S.S."/>
            <person name="Banfield J.F."/>
        </authorList>
    </citation>
    <scope>NUCLEOTIDE SEQUENCE [LARGE SCALE GENOMIC DNA]</scope>
</reference>
<accession>A0A1F7F6Y2</accession>
<evidence type="ECO:0000259" key="2">
    <source>
        <dbReference type="Pfam" id="PF13635"/>
    </source>
</evidence>
<proteinExistence type="predicted"/>
<feature type="domain" description="DUF4143" evidence="2">
    <location>
        <begin position="221"/>
        <end position="388"/>
    </location>
</feature>
<evidence type="ECO:0000259" key="1">
    <source>
        <dbReference type="Pfam" id="PF13173"/>
    </source>
</evidence>
<dbReference type="InterPro" id="IPR041682">
    <property type="entry name" value="AAA_14"/>
</dbReference>
<organism evidence="3 4">
    <name type="scientific">Candidatus Raymondbacteria bacterium RIFOXYD12_FULL_49_13</name>
    <dbReference type="NCBI Taxonomy" id="1817890"/>
    <lineage>
        <taxon>Bacteria</taxon>
        <taxon>Raymondiibacteriota</taxon>
    </lineage>
</organism>
<evidence type="ECO:0000313" key="3">
    <source>
        <dbReference type="EMBL" id="OGK02434.1"/>
    </source>
</evidence>
<dbReference type="SUPFAM" id="SSF52540">
    <property type="entry name" value="P-loop containing nucleoside triphosphate hydrolases"/>
    <property type="match status" value="1"/>
</dbReference>
<evidence type="ECO:0000313" key="4">
    <source>
        <dbReference type="Proteomes" id="UP000179243"/>
    </source>
</evidence>
<dbReference type="EMBL" id="MFYX01000108">
    <property type="protein sequence ID" value="OGK02434.1"/>
    <property type="molecule type" value="Genomic_DNA"/>
</dbReference>
<dbReference type="Proteomes" id="UP000179243">
    <property type="component" value="Unassembled WGS sequence"/>
</dbReference>
<comment type="caution">
    <text evidence="3">The sequence shown here is derived from an EMBL/GenBank/DDBJ whole genome shotgun (WGS) entry which is preliminary data.</text>
</comment>
<feature type="domain" description="AAA" evidence="1">
    <location>
        <begin position="18"/>
        <end position="151"/>
    </location>
</feature>
<protein>
    <recommendedName>
        <fullName evidence="5">ATP-binding protein</fullName>
    </recommendedName>
</protein>
<sequence length="441" mass="49625">MNRKIDEYLLNWKNKKDRKVLLLRGARQVGKTYSIRELGKRFDHYLEVNFEENKEVKTFFSGSLDPVSIIEKLIPYFGVPILPGKTLLFLDEIQACPDALRALRFFHEKLPELHVVAAGSLLEFALEEIPSFGVGRIEMLFMYPMNFIEFLGATENEYLVSAVEGASPAKPLEEAIHGKLLDRFKIYQMVGGLPETVSDFRENRDVRACQQITAAHINTLESDFTKYKKRAPVIKLQETFRAISRQAGGKFKFSNIVEGASSHGYREALELLIQAGLGQKVFHTAARGIPLGAQMDIRKFKALPFDLGVHQMLMGLDLSRQVVAAPIDMINKGNLAEISAGLEIITGNPPWLRPQLFYWHRESPGSSAEVDYVVQYGEKIIPAEVKAGTKGQMQSLHLFLEERNLGRGVRFSQENFSVYGRIMTIPIYAASLAGKILSSEV</sequence>
<gene>
    <name evidence="3" type="ORF">A2519_14560</name>
</gene>
<dbReference type="AlphaFoldDB" id="A0A1F7F6Y2"/>